<dbReference type="Pfam" id="PF01476">
    <property type="entry name" value="LysM"/>
    <property type="match status" value="1"/>
</dbReference>
<dbReference type="Proteomes" id="UP000695022">
    <property type="component" value="Unplaced"/>
</dbReference>
<feature type="domain" description="LysM" evidence="1">
    <location>
        <begin position="15"/>
        <end position="59"/>
    </location>
</feature>
<protein>
    <submittedName>
        <fullName evidence="3">LysM and putative peptidoglycan-binding domain-containing protein 2-like</fullName>
    </submittedName>
</protein>
<evidence type="ECO:0000313" key="3">
    <source>
        <dbReference type="RefSeq" id="XP_014667822.1"/>
    </source>
</evidence>
<gene>
    <name evidence="3" type="primary">LOC106809296</name>
</gene>
<dbReference type="SMART" id="SM00257">
    <property type="entry name" value="LysM"/>
    <property type="match status" value="1"/>
</dbReference>
<accession>A0ABM1E6K1</accession>
<proteinExistence type="predicted"/>
<dbReference type="RefSeq" id="XP_014667822.1">
    <property type="nucleotide sequence ID" value="XM_014812336.1"/>
</dbReference>
<evidence type="ECO:0000313" key="2">
    <source>
        <dbReference type="Proteomes" id="UP000695022"/>
    </source>
</evidence>
<dbReference type="InterPro" id="IPR045030">
    <property type="entry name" value="LYSM1-4"/>
</dbReference>
<dbReference type="InterPro" id="IPR018392">
    <property type="entry name" value="LysM"/>
</dbReference>
<dbReference type="PROSITE" id="PS51782">
    <property type="entry name" value="LYSM"/>
    <property type="match status" value="1"/>
</dbReference>
<sequence>MDSSVNLATISGHYIKHNVEPSDTLQGVALRYGVAVEKIKRANKLWSNDTLFLKTLYIPLENQEDIMTVVNGLNNNTAILKTSHTMPERNRCTDIVSEDLHAQQLETARCCDQPCLAGGILPIGSDGSDETMDENTSKCSTGSWLEGCNRHDEELTVEALLSKIDNNTDAIRKNVEKLKLNSDFPQPDLPPARQAGVVRQRRSLRQTPVRPSATSILVKVKQPLQQLRQHGLHSRGQNGSNEADVELKCFNIC</sequence>
<dbReference type="SUPFAM" id="SSF54106">
    <property type="entry name" value="LysM domain"/>
    <property type="match status" value="1"/>
</dbReference>
<dbReference type="InterPro" id="IPR036779">
    <property type="entry name" value="LysM_dom_sf"/>
</dbReference>
<organism evidence="2 3">
    <name type="scientific">Priapulus caudatus</name>
    <name type="common">Priapulid worm</name>
    <dbReference type="NCBI Taxonomy" id="37621"/>
    <lineage>
        <taxon>Eukaryota</taxon>
        <taxon>Metazoa</taxon>
        <taxon>Ecdysozoa</taxon>
        <taxon>Scalidophora</taxon>
        <taxon>Priapulida</taxon>
        <taxon>Priapulimorpha</taxon>
        <taxon>Priapulimorphida</taxon>
        <taxon>Priapulidae</taxon>
        <taxon>Priapulus</taxon>
    </lineage>
</organism>
<dbReference type="Gene3D" id="3.10.350.10">
    <property type="entry name" value="LysM domain"/>
    <property type="match status" value="1"/>
</dbReference>
<keyword evidence="2" id="KW-1185">Reference proteome</keyword>
<reference evidence="3" key="1">
    <citation type="submission" date="2025-08" db="UniProtKB">
        <authorList>
            <consortium name="RefSeq"/>
        </authorList>
    </citation>
    <scope>IDENTIFICATION</scope>
</reference>
<evidence type="ECO:0000259" key="1">
    <source>
        <dbReference type="PROSITE" id="PS51782"/>
    </source>
</evidence>
<dbReference type="PANTHER" id="PTHR20932:SF8">
    <property type="entry name" value="LD22649P"/>
    <property type="match status" value="1"/>
</dbReference>
<name>A0ABM1E6K1_PRICU</name>
<dbReference type="CDD" id="cd00118">
    <property type="entry name" value="LysM"/>
    <property type="match status" value="1"/>
</dbReference>
<dbReference type="PANTHER" id="PTHR20932">
    <property type="entry name" value="LYSM AND PUTATIVE PEPTIDOGLYCAN-BINDING DOMAIN-CONTAINING PROTEIN"/>
    <property type="match status" value="1"/>
</dbReference>
<dbReference type="GeneID" id="106809296"/>